<dbReference type="GeneID" id="100215834"/>
<dbReference type="InterPro" id="IPR051707">
    <property type="entry name" value="PI-Interact_SigTrans_Reg"/>
</dbReference>
<dbReference type="Proteomes" id="UP001652625">
    <property type="component" value="Chromosome 06"/>
</dbReference>
<dbReference type="InterPro" id="IPR000980">
    <property type="entry name" value="SH2"/>
</dbReference>
<dbReference type="PROSITE" id="PS50003">
    <property type="entry name" value="PH_DOMAIN"/>
    <property type="match status" value="1"/>
</dbReference>
<dbReference type="SUPFAM" id="SSF50729">
    <property type="entry name" value="PH domain-like"/>
    <property type="match status" value="1"/>
</dbReference>
<dbReference type="PROSITE" id="PS50001">
    <property type="entry name" value="SH2"/>
    <property type="match status" value="1"/>
</dbReference>
<dbReference type="PRINTS" id="PR00401">
    <property type="entry name" value="SH2DOMAIN"/>
</dbReference>
<evidence type="ECO:0000313" key="6">
    <source>
        <dbReference type="RefSeq" id="XP_065655208.1"/>
    </source>
</evidence>
<evidence type="ECO:0000256" key="1">
    <source>
        <dbReference type="ARBA" id="ARBA00022999"/>
    </source>
</evidence>
<dbReference type="InterPro" id="IPR001849">
    <property type="entry name" value="PH_domain"/>
</dbReference>
<dbReference type="Pfam" id="PF00169">
    <property type="entry name" value="PH"/>
    <property type="match status" value="1"/>
</dbReference>
<feature type="domain" description="PH" evidence="4">
    <location>
        <begin position="188"/>
        <end position="282"/>
    </location>
</feature>
<reference evidence="6" key="1">
    <citation type="submission" date="2025-08" db="UniProtKB">
        <authorList>
            <consortium name="RefSeq"/>
        </authorList>
    </citation>
    <scope>IDENTIFICATION</scope>
</reference>
<name>A0ABM4C0Y3_HYDVU</name>
<sequence>MTLNNEKAIIKTLNLGGSIDEIENDQFFSSDEDADDSELLHWKSCTSYIEDLPWFHGDMTRNTSEALLLANGVEGSYLVRNSASDPGSYTVSVRCQSSIKHYSLCRNVQDNTYTFGRGFYDSYNDLIDHFECKPVLTGETGEPVIFRYPYIKDVPEPSSYERVLRHAEEGKEEINYTINIQELTDYHIASKEGYLIKRGALHKNWKKRWFVLHKNILRYYANKDNTNPIRMIDIRHAYIAVETECDNRRCISLVLPFRTFYFHAPTWHDSLSWFDILQWKINYYKKRMNIEREDTVNREARDPESFIRV</sequence>
<gene>
    <name evidence="6" type="primary">LOC100215834</name>
</gene>
<keyword evidence="1 2" id="KW-0727">SH2 domain</keyword>
<dbReference type="Gene3D" id="3.30.505.10">
    <property type="entry name" value="SH2 domain"/>
    <property type="match status" value="1"/>
</dbReference>
<accession>A0ABM4C0Y3</accession>
<dbReference type="SUPFAM" id="SSF55550">
    <property type="entry name" value="SH2 domain"/>
    <property type="match status" value="1"/>
</dbReference>
<evidence type="ECO:0000256" key="2">
    <source>
        <dbReference type="PROSITE-ProRule" id="PRU00191"/>
    </source>
</evidence>
<dbReference type="Pfam" id="PF00017">
    <property type="entry name" value="SH2"/>
    <property type="match status" value="1"/>
</dbReference>
<dbReference type="PANTHER" id="PTHR14336:SF15">
    <property type="entry name" value="DUAL ADAPTER FOR PHOSPHOTYROSINE AND 3-PHOSPHOTYROSINE AND 3-PHOSPHOINOSITIDE"/>
    <property type="match status" value="1"/>
</dbReference>
<evidence type="ECO:0000259" key="3">
    <source>
        <dbReference type="PROSITE" id="PS50001"/>
    </source>
</evidence>
<dbReference type="SMART" id="SM00252">
    <property type="entry name" value="SH2"/>
    <property type="match status" value="1"/>
</dbReference>
<proteinExistence type="predicted"/>
<protein>
    <submittedName>
        <fullName evidence="6">Dual adapter for phosphotyrosine and 3-phosphotyrosine and 3-phosphoinositide isoform X2</fullName>
    </submittedName>
</protein>
<dbReference type="SMART" id="SM00233">
    <property type="entry name" value="PH"/>
    <property type="match status" value="1"/>
</dbReference>
<dbReference type="InterPro" id="IPR036860">
    <property type="entry name" value="SH2_dom_sf"/>
</dbReference>
<feature type="domain" description="SH2" evidence="3">
    <location>
        <begin position="54"/>
        <end position="150"/>
    </location>
</feature>
<keyword evidence="5" id="KW-1185">Reference proteome</keyword>
<dbReference type="InterPro" id="IPR011993">
    <property type="entry name" value="PH-like_dom_sf"/>
</dbReference>
<dbReference type="PANTHER" id="PTHR14336">
    <property type="entry name" value="TANDEM PH DOMAIN CONTAINING PROTEIN"/>
    <property type="match status" value="1"/>
</dbReference>
<dbReference type="Gene3D" id="2.30.29.30">
    <property type="entry name" value="Pleckstrin-homology domain (PH domain)/Phosphotyrosine-binding domain (PTB)"/>
    <property type="match status" value="1"/>
</dbReference>
<evidence type="ECO:0000313" key="5">
    <source>
        <dbReference type="Proteomes" id="UP001652625"/>
    </source>
</evidence>
<evidence type="ECO:0000259" key="4">
    <source>
        <dbReference type="PROSITE" id="PS50003"/>
    </source>
</evidence>
<dbReference type="RefSeq" id="XP_065655208.1">
    <property type="nucleotide sequence ID" value="XM_065799136.1"/>
</dbReference>
<organism evidence="5 6">
    <name type="scientific">Hydra vulgaris</name>
    <name type="common">Hydra</name>
    <name type="synonym">Hydra attenuata</name>
    <dbReference type="NCBI Taxonomy" id="6087"/>
    <lineage>
        <taxon>Eukaryota</taxon>
        <taxon>Metazoa</taxon>
        <taxon>Cnidaria</taxon>
        <taxon>Hydrozoa</taxon>
        <taxon>Hydroidolina</taxon>
        <taxon>Anthoathecata</taxon>
        <taxon>Aplanulata</taxon>
        <taxon>Hydridae</taxon>
        <taxon>Hydra</taxon>
    </lineage>
</organism>